<sequence length="110" mass="11905">MTTSTEDVTPAEAQEAEATGHYITAPFAGKDVECVPSGAWRQSTMRKLRIGDIDGFMEDVLSPDSYDIYLDLDPTNDEVSEFANAAGEASGEQMGKSGGPKASSRRTRRR</sequence>
<dbReference type="OrthoDB" id="4256099at2"/>
<protein>
    <recommendedName>
        <fullName evidence="4">Tail assembly chaperone</fullName>
    </recommendedName>
</protein>
<dbReference type="EMBL" id="LAQS01000006">
    <property type="protein sequence ID" value="KKZ74831.1"/>
    <property type="molecule type" value="Genomic_DNA"/>
</dbReference>
<evidence type="ECO:0000313" key="3">
    <source>
        <dbReference type="Proteomes" id="UP000265325"/>
    </source>
</evidence>
<keyword evidence="3" id="KW-1185">Reference proteome</keyword>
<dbReference type="RefSeq" id="WP_046906331.1">
    <property type="nucleotide sequence ID" value="NZ_BAAAXG010000026.1"/>
</dbReference>
<dbReference type="AlphaFoldDB" id="A0A2P2GTM9"/>
<comment type="caution">
    <text evidence="2">The sequence shown here is derived from an EMBL/GenBank/DDBJ whole genome shotgun (WGS) entry which is preliminary data.</text>
</comment>
<feature type="region of interest" description="Disordered" evidence="1">
    <location>
        <begin position="83"/>
        <end position="110"/>
    </location>
</feature>
<organism evidence="2 3">
    <name type="scientific">Streptomyces showdoensis</name>
    <dbReference type="NCBI Taxonomy" id="68268"/>
    <lineage>
        <taxon>Bacteria</taxon>
        <taxon>Bacillati</taxon>
        <taxon>Actinomycetota</taxon>
        <taxon>Actinomycetes</taxon>
        <taxon>Kitasatosporales</taxon>
        <taxon>Streptomycetaceae</taxon>
        <taxon>Streptomyces</taxon>
    </lineage>
</organism>
<name>A0A2P2GTM9_STREW</name>
<evidence type="ECO:0008006" key="4">
    <source>
        <dbReference type="Google" id="ProtNLM"/>
    </source>
</evidence>
<proteinExistence type="predicted"/>
<accession>A0A2P2GTM9</accession>
<evidence type="ECO:0000313" key="2">
    <source>
        <dbReference type="EMBL" id="KKZ74831.1"/>
    </source>
</evidence>
<reference evidence="2 3" key="1">
    <citation type="submission" date="2015-05" db="EMBL/GenBank/DDBJ databases">
        <title>Draft Genome assembly of Streptomyces showdoensis.</title>
        <authorList>
            <person name="Thapa K.K."/>
            <person name="Metsa-Ketela M."/>
        </authorList>
    </citation>
    <scope>NUCLEOTIDE SEQUENCE [LARGE SCALE GENOMIC DNA]</scope>
    <source>
        <strain evidence="2 3">ATCC 15227</strain>
    </source>
</reference>
<feature type="region of interest" description="Disordered" evidence="1">
    <location>
        <begin position="1"/>
        <end position="20"/>
    </location>
</feature>
<evidence type="ECO:0000256" key="1">
    <source>
        <dbReference type="SAM" id="MobiDB-lite"/>
    </source>
</evidence>
<dbReference type="Proteomes" id="UP000265325">
    <property type="component" value="Unassembled WGS sequence"/>
</dbReference>
<gene>
    <name evidence="2" type="ORF">VO63_05090</name>
</gene>